<feature type="compositionally biased region" description="Polar residues" evidence="1">
    <location>
        <begin position="1"/>
        <end position="11"/>
    </location>
</feature>
<reference evidence="2 3" key="1">
    <citation type="journal article" date="2015" name="Genome Biol. Evol.">
        <title>The genome of winter moth (Operophtera brumata) provides a genomic perspective on sexual dimorphism and phenology.</title>
        <authorList>
            <person name="Derks M.F."/>
            <person name="Smit S."/>
            <person name="Salis L."/>
            <person name="Schijlen E."/>
            <person name="Bossers A."/>
            <person name="Mateman C."/>
            <person name="Pijl A.S."/>
            <person name="de Ridder D."/>
            <person name="Groenen M.A."/>
            <person name="Visser M.E."/>
            <person name="Megens H.J."/>
        </authorList>
    </citation>
    <scope>NUCLEOTIDE SEQUENCE [LARGE SCALE GENOMIC DNA]</scope>
    <source>
        <strain evidence="2">WM2013NL</strain>
        <tissue evidence="2">Head and thorax</tissue>
    </source>
</reference>
<evidence type="ECO:0000313" key="3">
    <source>
        <dbReference type="Proteomes" id="UP000037510"/>
    </source>
</evidence>
<dbReference type="GO" id="GO:0032436">
    <property type="term" value="P:positive regulation of proteasomal ubiquitin-dependent protein catabolic process"/>
    <property type="evidence" value="ECO:0007669"/>
    <property type="project" value="TreeGrafter"/>
</dbReference>
<dbReference type="GO" id="GO:0000209">
    <property type="term" value="P:protein polyubiquitination"/>
    <property type="evidence" value="ECO:0007669"/>
    <property type="project" value="TreeGrafter"/>
</dbReference>
<keyword evidence="3" id="KW-1185">Reference proteome</keyword>
<evidence type="ECO:0000256" key="1">
    <source>
        <dbReference type="SAM" id="MobiDB-lite"/>
    </source>
</evidence>
<name>A0A0L7LF75_OPEBR</name>
<proteinExistence type="predicted"/>
<accession>A0A0L7LF75</accession>
<organism evidence="2 3">
    <name type="scientific">Operophtera brumata</name>
    <name type="common">Winter moth</name>
    <name type="synonym">Phalaena brumata</name>
    <dbReference type="NCBI Taxonomy" id="104452"/>
    <lineage>
        <taxon>Eukaryota</taxon>
        <taxon>Metazoa</taxon>
        <taxon>Ecdysozoa</taxon>
        <taxon>Arthropoda</taxon>
        <taxon>Hexapoda</taxon>
        <taxon>Insecta</taxon>
        <taxon>Pterygota</taxon>
        <taxon>Neoptera</taxon>
        <taxon>Endopterygota</taxon>
        <taxon>Lepidoptera</taxon>
        <taxon>Glossata</taxon>
        <taxon>Ditrysia</taxon>
        <taxon>Geometroidea</taxon>
        <taxon>Geometridae</taxon>
        <taxon>Larentiinae</taxon>
        <taxon>Operophtera</taxon>
    </lineage>
</organism>
<dbReference type="AlphaFoldDB" id="A0A0L7LF75"/>
<dbReference type="Proteomes" id="UP000037510">
    <property type="component" value="Unassembled WGS sequence"/>
</dbReference>
<dbReference type="STRING" id="104452.A0A0L7LF75"/>
<dbReference type="EMBL" id="JTDY01001330">
    <property type="protein sequence ID" value="KOB74178.1"/>
    <property type="molecule type" value="Genomic_DNA"/>
</dbReference>
<feature type="compositionally biased region" description="Basic and acidic residues" evidence="1">
    <location>
        <begin position="12"/>
        <end position="21"/>
    </location>
</feature>
<dbReference type="PANTHER" id="PTHR14939:SF5">
    <property type="entry name" value="F-BOX ONLY PROTEIN 22"/>
    <property type="match status" value="1"/>
</dbReference>
<gene>
    <name evidence="2" type="ORF">OBRU01_06114</name>
</gene>
<dbReference type="PANTHER" id="PTHR14939">
    <property type="entry name" value="F-BOX ONLY PROTEIN 22"/>
    <property type="match status" value="1"/>
</dbReference>
<sequence>MAQNKKISTSDNELRKSPEPDKPCVKLQIAENFSAVLDKKQDLCRDTDTIDCDKDITEKVFNNYVIVKNIMKHLPWQDKFVCRSVCSLWKSTVLALGKEQLRQVDFSINLNMNAVKKGIMFKKSGEFLNLPLCALVFCNAAAISDYGTAKCLALLPHPCSPPCEKEHSTYNVAYLPLQRSITYDNAIKKILHSSIPFYCGFVIPLIKDVEFTTYSTPTATEHTEELKDCLRKIAEDSVIKAIIVNVTDHYMLFLGNRNENINENCFQDIQPDIPFALGGCLVEDTFAYQEDMDDIIAVANDEIPRIICKQVSLAIFTVPKDVEVKPSFEVYSCFSKRISHYENSVALKLSCAGRQSRHDYEQNYFRQIFPDTPIAGCFGNGEFGVNYPPPKQPAGTAKKAKTEIAYDHVHSYSTVFMYFGWGR</sequence>
<feature type="non-terminal residue" evidence="2">
    <location>
        <position position="423"/>
    </location>
</feature>
<protein>
    <submittedName>
        <fullName evidence="2">F-box only protein 22</fullName>
    </submittedName>
</protein>
<evidence type="ECO:0000313" key="2">
    <source>
        <dbReference type="EMBL" id="KOB74178.1"/>
    </source>
</evidence>
<feature type="region of interest" description="Disordered" evidence="1">
    <location>
        <begin position="1"/>
        <end position="21"/>
    </location>
</feature>
<comment type="caution">
    <text evidence="2">The sequence shown here is derived from an EMBL/GenBank/DDBJ whole genome shotgun (WGS) entry which is preliminary data.</text>
</comment>